<evidence type="ECO:0000259" key="9">
    <source>
        <dbReference type="Pfam" id="PF01794"/>
    </source>
</evidence>
<comment type="subcellular location">
    <subcellularLocation>
        <location evidence="8">Cell membrane</location>
        <topology evidence="8">Multi-pass membrane protein</topology>
    </subcellularLocation>
    <subcellularLocation>
        <location evidence="1">Membrane</location>
        <topology evidence="1">Multi-pass membrane protein</topology>
    </subcellularLocation>
</comment>
<dbReference type="GO" id="GO:0009055">
    <property type="term" value="F:electron transfer activity"/>
    <property type="evidence" value="ECO:0007669"/>
    <property type="project" value="UniProtKB-UniRule"/>
</dbReference>
<keyword evidence="11" id="KW-1185">Reference proteome</keyword>
<reference evidence="10 11" key="1">
    <citation type="submission" date="2018-01" db="EMBL/GenBank/DDBJ databases">
        <title>Genome sequence of a Cantenovulum-like bacteria.</title>
        <authorList>
            <person name="Tan W.R."/>
            <person name="Lau N.-S."/>
            <person name="Go F."/>
            <person name="Amirul A.-A.A."/>
        </authorList>
    </citation>
    <scope>NUCLEOTIDE SEQUENCE [LARGE SCALE GENOMIC DNA]</scope>
    <source>
        <strain evidence="10 11">CCB-QB4</strain>
    </source>
</reference>
<evidence type="ECO:0000256" key="8">
    <source>
        <dbReference type="HAMAP-Rule" id="MF_01207"/>
    </source>
</evidence>
<keyword evidence="8" id="KW-0479">Metal-binding</keyword>
<dbReference type="InterPro" id="IPR013130">
    <property type="entry name" value="Fe3_Rdtase_TM_dom"/>
</dbReference>
<evidence type="ECO:0000313" key="10">
    <source>
        <dbReference type="EMBL" id="AWB68190.1"/>
    </source>
</evidence>
<comment type="cofactor">
    <cofactor evidence="8">
        <name>heme b</name>
        <dbReference type="ChEBI" id="CHEBI:60344"/>
    </cofactor>
    <text evidence="8">Binds 1 heme b (iron(II)-protoporphyrin IX) group per subunit.</text>
</comment>
<keyword evidence="5 8" id="KW-1133">Transmembrane helix</keyword>
<keyword evidence="3 8" id="KW-0349">Heme</keyword>
<feature type="transmembrane region" description="Helical" evidence="8">
    <location>
        <begin position="79"/>
        <end position="97"/>
    </location>
</feature>
<evidence type="ECO:0000256" key="5">
    <source>
        <dbReference type="ARBA" id="ARBA00022989"/>
    </source>
</evidence>
<proteinExistence type="inferred from homology"/>
<dbReference type="OrthoDB" id="9788328at2"/>
<evidence type="ECO:0000256" key="2">
    <source>
        <dbReference type="ARBA" id="ARBA00022448"/>
    </source>
</evidence>
<feature type="transmembrane region" description="Helical" evidence="8">
    <location>
        <begin position="173"/>
        <end position="191"/>
    </location>
</feature>
<organism evidence="10 11">
    <name type="scientific">Saccharobesus litoralis</name>
    <dbReference type="NCBI Taxonomy" id="2172099"/>
    <lineage>
        <taxon>Bacteria</taxon>
        <taxon>Pseudomonadati</taxon>
        <taxon>Pseudomonadota</taxon>
        <taxon>Gammaproteobacteria</taxon>
        <taxon>Alteromonadales</taxon>
        <taxon>Alteromonadaceae</taxon>
        <taxon>Saccharobesus</taxon>
    </lineage>
</organism>
<dbReference type="KEGG" id="cate:C2869_18015"/>
<dbReference type="HAMAP" id="MF_01207">
    <property type="entry name" value="MsrQ"/>
    <property type="match status" value="1"/>
</dbReference>
<dbReference type="InterPro" id="IPR022837">
    <property type="entry name" value="MsrQ-like"/>
</dbReference>
<evidence type="ECO:0000256" key="7">
    <source>
        <dbReference type="ARBA" id="ARBA00023136"/>
    </source>
</evidence>
<dbReference type="GO" id="GO:0030091">
    <property type="term" value="P:protein repair"/>
    <property type="evidence" value="ECO:0007669"/>
    <property type="project" value="UniProtKB-UniRule"/>
</dbReference>
<dbReference type="GO" id="GO:0005886">
    <property type="term" value="C:plasma membrane"/>
    <property type="evidence" value="ECO:0007669"/>
    <property type="project" value="UniProtKB-SubCell"/>
</dbReference>
<evidence type="ECO:0000313" key="11">
    <source>
        <dbReference type="Proteomes" id="UP000244441"/>
    </source>
</evidence>
<keyword evidence="4 8" id="KW-0812">Transmembrane</keyword>
<keyword evidence="2 8" id="KW-0813">Transport</keyword>
<feature type="domain" description="Ferric oxidoreductase" evidence="9">
    <location>
        <begin position="51"/>
        <end position="159"/>
    </location>
</feature>
<evidence type="ECO:0000256" key="6">
    <source>
        <dbReference type="ARBA" id="ARBA00023004"/>
    </source>
</evidence>
<sequence length="202" mass="23582">MKDNHKILLTKFLIHCLALIPFIQTYYLAITDLSITDPVEMVIHFTGEGAIQLLIYTLCIAPAAKKFKLSWLMQTRRLIGLYVFFYALAHILSFWWFELNMQVSLFIQELLERPYIWVGLGAFIILTALAVTSPNSIRAKMGRKWQSLHNWVYLSLVLAWVHFYWAVKATPSEPLAFLAGVIFVFAIRWPMLKKWLKGLRKF</sequence>
<evidence type="ECO:0000256" key="3">
    <source>
        <dbReference type="ARBA" id="ARBA00022617"/>
    </source>
</evidence>
<comment type="subunit">
    <text evidence="8">Heterodimer of a catalytic subunit (MsrP) and a heme-binding subunit (MsrQ).</text>
</comment>
<evidence type="ECO:0000256" key="1">
    <source>
        <dbReference type="ARBA" id="ARBA00004141"/>
    </source>
</evidence>
<keyword evidence="8" id="KW-0288">FMN</keyword>
<comment type="cofactor">
    <cofactor evidence="8">
        <name>FMN</name>
        <dbReference type="ChEBI" id="CHEBI:58210"/>
    </cofactor>
    <text evidence="8">Binds 1 FMN per subunit.</text>
</comment>
<feature type="transmembrane region" description="Helical" evidence="8">
    <location>
        <begin position="117"/>
        <end position="136"/>
    </location>
</feature>
<gene>
    <name evidence="8" type="primary">msrQ</name>
    <name evidence="10" type="ORF">C2869_18015</name>
</gene>
<keyword evidence="8" id="KW-0285">Flavoprotein</keyword>
<dbReference type="GO" id="GO:0046872">
    <property type="term" value="F:metal ion binding"/>
    <property type="evidence" value="ECO:0007669"/>
    <property type="project" value="UniProtKB-KW"/>
</dbReference>
<protein>
    <recommendedName>
        <fullName evidence="8">Protein-methionine-sulfoxide reductase heme-binding subunit MsrQ</fullName>
    </recommendedName>
    <alternativeName>
        <fullName evidence="8">Flavocytochrome MsrQ</fullName>
    </alternativeName>
</protein>
<feature type="transmembrane region" description="Helical" evidence="8">
    <location>
        <begin position="50"/>
        <end position="67"/>
    </location>
</feature>
<comment type="similarity">
    <text evidence="8">Belongs to the MsrQ family.</text>
</comment>
<keyword evidence="6 8" id="KW-0408">Iron</keyword>
<evidence type="ECO:0000256" key="4">
    <source>
        <dbReference type="ARBA" id="ARBA00022692"/>
    </source>
</evidence>
<feature type="transmembrane region" description="Helical" evidence="8">
    <location>
        <begin position="12"/>
        <end position="30"/>
    </location>
</feature>
<dbReference type="PANTHER" id="PTHR36964:SF1">
    <property type="entry name" value="PROTEIN-METHIONINE-SULFOXIDE REDUCTASE HEME-BINDING SUBUNIT MSRQ"/>
    <property type="match status" value="1"/>
</dbReference>
<dbReference type="Proteomes" id="UP000244441">
    <property type="component" value="Chromosome"/>
</dbReference>
<dbReference type="GO" id="GO:0010181">
    <property type="term" value="F:FMN binding"/>
    <property type="evidence" value="ECO:0007669"/>
    <property type="project" value="UniProtKB-UniRule"/>
</dbReference>
<dbReference type="AlphaFoldDB" id="A0A2S0VVQ8"/>
<comment type="function">
    <text evidence="8">Part of the MsrPQ system that repairs oxidized periplasmic proteins containing methionine sulfoxide residues (Met-O), using respiratory chain electrons. Thus protects these proteins from oxidative-stress damage caused by reactive species of oxygen and chlorine generated by the host defense mechanisms. MsrPQ is essential for the maintenance of envelope integrity under bleach stress, rescuing a wide series of structurally unrelated periplasmic proteins from methionine oxidation. MsrQ provides electrons for reduction to the reductase catalytic subunit MsrP, using the quinone pool of the respiratory chain.</text>
</comment>
<dbReference type="Pfam" id="PF01794">
    <property type="entry name" value="Ferric_reduct"/>
    <property type="match status" value="1"/>
</dbReference>
<dbReference type="GO" id="GO:0016679">
    <property type="term" value="F:oxidoreductase activity, acting on diphenols and related substances as donors"/>
    <property type="evidence" value="ECO:0007669"/>
    <property type="project" value="TreeGrafter"/>
</dbReference>
<keyword evidence="8" id="KW-1003">Cell membrane</keyword>
<feature type="transmembrane region" description="Helical" evidence="8">
    <location>
        <begin position="148"/>
        <end position="167"/>
    </location>
</feature>
<keyword evidence="8" id="KW-0249">Electron transport</keyword>
<accession>A0A2S0VVQ8</accession>
<dbReference type="GO" id="GO:0020037">
    <property type="term" value="F:heme binding"/>
    <property type="evidence" value="ECO:0007669"/>
    <property type="project" value="UniProtKB-UniRule"/>
</dbReference>
<name>A0A2S0VVQ8_9ALTE</name>
<dbReference type="RefSeq" id="WP_108604254.1">
    <property type="nucleotide sequence ID" value="NZ_CP026604.1"/>
</dbReference>
<keyword evidence="7 8" id="KW-0472">Membrane</keyword>
<dbReference type="PANTHER" id="PTHR36964">
    <property type="entry name" value="PROTEIN-METHIONINE-SULFOXIDE REDUCTASE HEME-BINDING SUBUNIT MSRQ"/>
    <property type="match status" value="1"/>
</dbReference>
<dbReference type="EMBL" id="CP026604">
    <property type="protein sequence ID" value="AWB68190.1"/>
    <property type="molecule type" value="Genomic_DNA"/>
</dbReference>